<evidence type="ECO:0000313" key="3">
    <source>
        <dbReference type="Proteomes" id="UP000494165"/>
    </source>
</evidence>
<dbReference type="EMBL" id="CADEPI010000012">
    <property type="protein sequence ID" value="CAB3363534.1"/>
    <property type="molecule type" value="Genomic_DNA"/>
</dbReference>
<gene>
    <name evidence="2" type="ORF">CLODIP_2_CD02200</name>
</gene>
<feature type="region of interest" description="Disordered" evidence="1">
    <location>
        <begin position="145"/>
        <end position="185"/>
    </location>
</feature>
<organism evidence="2 3">
    <name type="scientific">Cloeon dipterum</name>
    <dbReference type="NCBI Taxonomy" id="197152"/>
    <lineage>
        <taxon>Eukaryota</taxon>
        <taxon>Metazoa</taxon>
        <taxon>Ecdysozoa</taxon>
        <taxon>Arthropoda</taxon>
        <taxon>Hexapoda</taxon>
        <taxon>Insecta</taxon>
        <taxon>Pterygota</taxon>
        <taxon>Palaeoptera</taxon>
        <taxon>Ephemeroptera</taxon>
        <taxon>Pisciforma</taxon>
        <taxon>Baetidae</taxon>
        <taxon>Cloeon</taxon>
    </lineage>
</organism>
<evidence type="ECO:0000256" key="1">
    <source>
        <dbReference type="SAM" id="MobiDB-lite"/>
    </source>
</evidence>
<protein>
    <submittedName>
        <fullName evidence="2">Uncharacterized protein</fullName>
    </submittedName>
</protein>
<comment type="caution">
    <text evidence="2">The sequence shown here is derived from an EMBL/GenBank/DDBJ whole genome shotgun (WGS) entry which is preliminary data.</text>
</comment>
<dbReference type="Proteomes" id="UP000494165">
    <property type="component" value="Unassembled WGS sequence"/>
</dbReference>
<evidence type="ECO:0000313" key="2">
    <source>
        <dbReference type="EMBL" id="CAB3363534.1"/>
    </source>
</evidence>
<feature type="region of interest" description="Disordered" evidence="1">
    <location>
        <begin position="1"/>
        <end position="54"/>
    </location>
</feature>
<sequence length="242" mass="26661">MKLAEAATGRPSQPAQQTLMGRVVPQYPRHLVGQQPHKQTQQPPPYNPSCQAGSAMPQMMMRPAEAATGRPSQPAQQTLFVRVHVEPQFPRHPAGQQSRKLAGVGIIAPTHSLGLSLPSPSLPEPSYDVMSPHLGMLGALVSSFPEPKYDESSQRTKGGGRGQLRTASSSRPLRNSKQHLRRIKVEEVTPERRPWPFEHLDKPEEVCALKRMLLQGPFPISMQSLLTQKLTRLLNGKKTSSA</sequence>
<name>A0A8S1C6N5_9INSE</name>
<feature type="compositionally biased region" description="Polar residues" evidence="1">
    <location>
        <begin position="10"/>
        <end position="19"/>
    </location>
</feature>
<keyword evidence="3" id="KW-1185">Reference proteome</keyword>
<proteinExistence type="predicted"/>
<dbReference type="AlphaFoldDB" id="A0A8S1C6N5"/>
<reference evidence="2 3" key="1">
    <citation type="submission" date="2020-04" db="EMBL/GenBank/DDBJ databases">
        <authorList>
            <person name="Alioto T."/>
            <person name="Alioto T."/>
            <person name="Gomez Garrido J."/>
        </authorList>
    </citation>
    <scope>NUCLEOTIDE SEQUENCE [LARGE SCALE GENOMIC DNA]</scope>
</reference>
<accession>A0A8S1C6N5</accession>